<protein>
    <submittedName>
        <fullName evidence="4">Transcriptional regulator</fullName>
    </submittedName>
</protein>
<evidence type="ECO:0000256" key="1">
    <source>
        <dbReference type="SAM" id="Coils"/>
    </source>
</evidence>
<dbReference type="Proteomes" id="UP000050360">
    <property type="component" value="Unassembled WGS sequence"/>
</dbReference>
<dbReference type="PANTHER" id="PTHR34293">
    <property type="entry name" value="HTH-TYPE TRANSCRIPTIONAL REGULATOR TRMBL2"/>
    <property type="match status" value="1"/>
</dbReference>
<dbReference type="Gene3D" id="1.10.10.10">
    <property type="entry name" value="Winged helix-like DNA-binding domain superfamily/Winged helix DNA-binding domain"/>
    <property type="match status" value="1"/>
</dbReference>
<accession>A0A0P8AIS2</accession>
<feature type="coiled-coil region" evidence="1">
    <location>
        <begin position="72"/>
        <end position="103"/>
    </location>
</feature>
<keyword evidence="1" id="KW-0175">Coiled coil</keyword>
<dbReference type="InterPro" id="IPR036388">
    <property type="entry name" value="WH-like_DNA-bd_sf"/>
</dbReference>
<dbReference type="SUPFAM" id="SSF56024">
    <property type="entry name" value="Phospholipase D/nuclease"/>
    <property type="match status" value="1"/>
</dbReference>
<dbReference type="InterPro" id="IPR055859">
    <property type="entry name" value="DUF7436"/>
</dbReference>
<feature type="domain" description="Transcription regulator TrmB N-terminal" evidence="2">
    <location>
        <begin position="5"/>
        <end position="71"/>
    </location>
</feature>
<comment type="caution">
    <text evidence="4">The sequence shown here is derived from an EMBL/GenBank/DDBJ whole genome shotgun (WGS) entry which is preliminary data.</text>
</comment>
<gene>
    <name evidence="4" type="ORF">MPEBLZ_00925</name>
</gene>
<dbReference type="SUPFAM" id="SSF46785">
    <property type="entry name" value="Winged helix' DNA-binding domain"/>
    <property type="match status" value="1"/>
</dbReference>
<reference evidence="4 5" key="1">
    <citation type="submission" date="2015-09" db="EMBL/GenBank/DDBJ databases">
        <title>A metagenomics-based metabolic model of nitrate-dependent anaerobic oxidation of methane by Methanoperedens-like archaea.</title>
        <authorList>
            <person name="Arshad A."/>
            <person name="Speth D.R."/>
            <person name="De Graaf R.M."/>
            <person name="Op Den Camp H.J."/>
            <person name="Jetten M.S."/>
            <person name="Welte C.U."/>
        </authorList>
    </citation>
    <scope>NUCLEOTIDE SEQUENCE [LARGE SCALE GENOMIC DNA]</scope>
</reference>
<evidence type="ECO:0000313" key="4">
    <source>
        <dbReference type="EMBL" id="KPQ44505.1"/>
    </source>
</evidence>
<dbReference type="InterPro" id="IPR002831">
    <property type="entry name" value="Tscrpt_reg_TrmB_N"/>
</dbReference>
<dbReference type="InterPro" id="IPR036390">
    <property type="entry name" value="WH_DNA-bd_sf"/>
</dbReference>
<dbReference type="Pfam" id="PF01978">
    <property type="entry name" value="TrmB"/>
    <property type="match status" value="1"/>
</dbReference>
<dbReference type="Pfam" id="PF24217">
    <property type="entry name" value="DUF7436"/>
    <property type="match status" value="1"/>
</dbReference>
<organism evidence="4 5">
    <name type="scientific">Candidatus Methanoperedens nitratireducens</name>
    <dbReference type="NCBI Taxonomy" id="1392998"/>
    <lineage>
        <taxon>Archaea</taxon>
        <taxon>Methanobacteriati</taxon>
        <taxon>Methanobacteriota</taxon>
        <taxon>Stenosarchaea group</taxon>
        <taxon>Methanomicrobia</taxon>
        <taxon>Methanosarcinales</taxon>
        <taxon>ANME-2 cluster</taxon>
        <taxon>Candidatus Methanoperedentaceae</taxon>
        <taxon>Candidatus Methanoperedens</taxon>
    </lineage>
</organism>
<proteinExistence type="predicted"/>
<evidence type="ECO:0000259" key="3">
    <source>
        <dbReference type="Pfam" id="PF24217"/>
    </source>
</evidence>
<dbReference type="EMBL" id="LKCM01000079">
    <property type="protein sequence ID" value="KPQ44505.1"/>
    <property type="molecule type" value="Genomic_DNA"/>
</dbReference>
<evidence type="ECO:0000259" key="2">
    <source>
        <dbReference type="Pfam" id="PF01978"/>
    </source>
</evidence>
<sequence>MIEKLKKLGLTGYESQAYIALLKLGDAEADEIALNAKIPMGRIYSVLSSLEEVHLVRAQDTRPRRYACVDPAAALTHLCSTKQEELKQASEEIEALAGDLKNKLSGVVARKTEKRFWTVSIGNESHDLVRETISGSQKELLFFLASRMTSERIKKVILKENYDGIMEALYDSVKKGVEVKVILNNSVDFNELEDSPIIKKLMRHIGKEFNCRLATIPATPFDIIDGENILLQMLNPLNPDELFAVVNIRDEKLAKELRSKFFTIWDKAEVYLGKNTNTKI</sequence>
<evidence type="ECO:0000313" key="5">
    <source>
        <dbReference type="Proteomes" id="UP000050360"/>
    </source>
</evidence>
<name>A0A0P8AIS2_9EURY</name>
<dbReference type="InterPro" id="IPR051797">
    <property type="entry name" value="TrmB-like"/>
</dbReference>
<dbReference type="AlphaFoldDB" id="A0A0P8AIS2"/>
<feature type="domain" description="DUF7436" evidence="3">
    <location>
        <begin position="112"/>
        <end position="269"/>
    </location>
</feature>
<dbReference type="Gene3D" id="3.30.870.10">
    <property type="entry name" value="Endonuclease Chain A"/>
    <property type="match status" value="1"/>
</dbReference>
<dbReference type="PANTHER" id="PTHR34293:SF1">
    <property type="entry name" value="HTH-TYPE TRANSCRIPTIONAL REGULATOR TRMBL2"/>
    <property type="match status" value="1"/>
</dbReference>